<dbReference type="GO" id="GO:0005245">
    <property type="term" value="F:voltage-gated calcium channel activity"/>
    <property type="evidence" value="ECO:0007669"/>
    <property type="project" value="TreeGrafter"/>
</dbReference>
<dbReference type="SUPFAM" id="SSF53300">
    <property type="entry name" value="vWA-like"/>
    <property type="match status" value="1"/>
</dbReference>
<feature type="region of interest" description="Disordered" evidence="1">
    <location>
        <begin position="1023"/>
        <end position="1054"/>
    </location>
</feature>
<dbReference type="Gene3D" id="3.40.50.410">
    <property type="entry name" value="von Willebrand factor, type A domain"/>
    <property type="match status" value="1"/>
</dbReference>
<evidence type="ECO:0000256" key="1">
    <source>
        <dbReference type="SAM" id="MobiDB-lite"/>
    </source>
</evidence>
<evidence type="ECO:0000259" key="2">
    <source>
        <dbReference type="PROSITE" id="PS50234"/>
    </source>
</evidence>
<protein>
    <recommendedName>
        <fullName evidence="2">VWFA domain-containing protein</fullName>
    </recommendedName>
</protein>
<dbReference type="PANTHER" id="PTHR10166">
    <property type="entry name" value="VOLTAGE-DEPENDENT CALCIUM CHANNEL SUBUNIT ALPHA-2/DELTA-RELATED"/>
    <property type="match status" value="1"/>
</dbReference>
<dbReference type="InterPro" id="IPR036465">
    <property type="entry name" value="vWFA_dom_sf"/>
</dbReference>
<reference evidence="3" key="1">
    <citation type="journal article" date="2023" name="Mol. Biol. Evol.">
        <title>Third-Generation Sequencing Reveals the Adaptive Role of the Epigenome in Three Deep-Sea Polychaetes.</title>
        <authorList>
            <person name="Perez M."/>
            <person name="Aroh O."/>
            <person name="Sun Y."/>
            <person name="Lan Y."/>
            <person name="Juniper S.K."/>
            <person name="Young C.R."/>
            <person name="Angers B."/>
            <person name="Qian P.Y."/>
        </authorList>
    </citation>
    <scope>NUCLEOTIDE SEQUENCE</scope>
    <source>
        <strain evidence="3">R07B-5</strain>
    </source>
</reference>
<dbReference type="Proteomes" id="UP001209878">
    <property type="component" value="Unassembled WGS sequence"/>
</dbReference>
<proteinExistence type="predicted"/>
<feature type="domain" description="VWFA" evidence="2">
    <location>
        <begin position="166"/>
        <end position="362"/>
    </location>
</feature>
<evidence type="ECO:0000313" key="4">
    <source>
        <dbReference type="Proteomes" id="UP001209878"/>
    </source>
</evidence>
<dbReference type="InterPro" id="IPR002035">
    <property type="entry name" value="VWF_A"/>
</dbReference>
<dbReference type="InterPro" id="IPR051173">
    <property type="entry name" value="Ca_channel_alpha-2/delta"/>
</dbReference>
<name>A0AAD9KXP3_RIDPI</name>
<dbReference type="GO" id="GO:0005891">
    <property type="term" value="C:voltage-gated calcium channel complex"/>
    <property type="evidence" value="ECO:0007669"/>
    <property type="project" value="TreeGrafter"/>
</dbReference>
<accession>A0AAD9KXP3</accession>
<dbReference type="InterPro" id="IPR029151">
    <property type="entry name" value="Sensor-like_sf"/>
</dbReference>
<sequence length="1102" mass="124162">MYTDNCSNTVSNRCYRTLSQLTSKLSRKFKTTFEAVSKIKNYLERNYDHFTQEPDFFVYNCCEYPTNYLEYNAHANDKVNPNDLCYTVSKDAKHNVTIPASKELLRIFKENLNNGHSIQAQYFGSEEGVIVGFPANNKGNMCSPPGSYDARYRPWYVETATPIPKDIVVVLDRSGTMSHGQSMKTAKDAAKTVVGTLNPKDRIGVVVFSDEAYTPPGSDETSSCFGRQLAYATSDNTKYLLDYLDGIRAFGGTNYMSALEKAFDLLRNSPAATVDTRKRRKAIIFLTDGKPGWASPDRILRLIADQNAQLGNEVMILTYAVGKEMEMDLEAQALLRNMSRQTMSNRSMGDITPGALKLIDSVDHLRLSLGSYYNFFSGFDLLKIPIVTSPYVSNYNVGLVLSVCLPVHQHRLQGVAAVDISLADLLEDVAYFRHGENSYAFVIDGTGRTFMHPYVPSLFWSSKNRPVFYDISSFEPHIQARSVIDSMKRGQRGHKSFLTKLVHSRGDTRRDGFYMKTVRANYYWRPVVGTNFSVCIVFTDTDRQVTPSGRWSSRHFVYHRLDLRRPTKVCGMRGSISSITHSVVKFTGAAFRNAYKYYNKEEDSDTVRRYENYMKGEDGRSTVFRKGVRQIVAVTEQIDDFWRATNSPSLLLRYVGFSNGVIRQFPADIFPKPYDHTTRPWYHSALAQRGSLVLTTPYKTATYGDLVVTLARVLYHGKVSGQHTKKDMVIGVMGLDVKVQFLERLLKKVMPDCSHARTSCFIVDTSGYLVYHEDFTHKHNEEVEYIHIIQKEADIARDLIQKGLMKKERCTSLSTKNIHYTWKLESGGVNSSWPKYRLQFVPDTNIYLGIKFVSQSIYQPCESCTADGGERATYRQCETWDDAHSCQCPCYVKAGYEYCNNRFPHISRSNPACPPEPPVVVYTKPVTSDELVAGLQECYQLNCEDRGESDCGTVFGCTWCSDRATQTTPCYPENRCIADTMTRSSTGDKHQAGKGRGVRRLPSPVDSDHVYETIRQLQLDMAARGQTMRDRSDTGESGYLRPAAISSHPAGDVEAETRVDVQGAISTVTLHADPAGTSPGELRRGGSEGSLAQTPSDDFVWM</sequence>
<dbReference type="AlphaFoldDB" id="A0AAD9KXP3"/>
<feature type="region of interest" description="Disordered" evidence="1">
    <location>
        <begin position="1071"/>
        <end position="1102"/>
    </location>
</feature>
<dbReference type="PANTHER" id="PTHR10166:SF66">
    <property type="entry name" value="VWFA AND CACHE DOMAIN-CONTAINING PROTEIN CG16868"/>
    <property type="match status" value="1"/>
</dbReference>
<gene>
    <name evidence="3" type="ORF">NP493_497g00002</name>
</gene>
<dbReference type="Gene3D" id="3.30.450.20">
    <property type="entry name" value="PAS domain"/>
    <property type="match status" value="2"/>
</dbReference>
<comment type="caution">
    <text evidence="3">The sequence shown here is derived from an EMBL/GenBank/DDBJ whole genome shotgun (WGS) entry which is preliminary data.</text>
</comment>
<organism evidence="3 4">
    <name type="scientific">Ridgeia piscesae</name>
    <name type="common">Tubeworm</name>
    <dbReference type="NCBI Taxonomy" id="27915"/>
    <lineage>
        <taxon>Eukaryota</taxon>
        <taxon>Metazoa</taxon>
        <taxon>Spiralia</taxon>
        <taxon>Lophotrochozoa</taxon>
        <taxon>Annelida</taxon>
        <taxon>Polychaeta</taxon>
        <taxon>Sedentaria</taxon>
        <taxon>Canalipalpata</taxon>
        <taxon>Sabellida</taxon>
        <taxon>Siboglinidae</taxon>
        <taxon>Ridgeia</taxon>
    </lineage>
</organism>
<dbReference type="SUPFAM" id="SSF103190">
    <property type="entry name" value="Sensory domain-like"/>
    <property type="match status" value="1"/>
</dbReference>
<dbReference type="EMBL" id="JAODUO010000499">
    <property type="protein sequence ID" value="KAK2179296.1"/>
    <property type="molecule type" value="Genomic_DNA"/>
</dbReference>
<dbReference type="PROSITE" id="PS50234">
    <property type="entry name" value="VWFA"/>
    <property type="match status" value="1"/>
</dbReference>
<evidence type="ECO:0000313" key="3">
    <source>
        <dbReference type="EMBL" id="KAK2179296.1"/>
    </source>
</evidence>
<dbReference type="Pfam" id="PF13519">
    <property type="entry name" value="VWA_2"/>
    <property type="match status" value="1"/>
</dbReference>
<feature type="region of interest" description="Disordered" evidence="1">
    <location>
        <begin position="983"/>
        <end position="1005"/>
    </location>
</feature>
<keyword evidence="4" id="KW-1185">Reference proteome</keyword>
<dbReference type="SMART" id="SM00327">
    <property type="entry name" value="VWA"/>
    <property type="match status" value="1"/>
</dbReference>